<dbReference type="GO" id="GO:0003677">
    <property type="term" value="F:DNA binding"/>
    <property type="evidence" value="ECO:0007669"/>
    <property type="project" value="InterPro"/>
</dbReference>
<dbReference type="PANTHER" id="PTHR37299">
    <property type="entry name" value="TRANSCRIPTIONAL REGULATOR-RELATED"/>
    <property type="match status" value="1"/>
</dbReference>
<dbReference type="InterPro" id="IPR011006">
    <property type="entry name" value="CheY-like_superfamily"/>
</dbReference>
<evidence type="ECO:0000256" key="1">
    <source>
        <dbReference type="ARBA" id="ARBA00018672"/>
    </source>
</evidence>
<evidence type="ECO:0000259" key="5">
    <source>
        <dbReference type="PROSITE" id="PS50930"/>
    </source>
</evidence>
<dbReference type="PROSITE" id="PS50110">
    <property type="entry name" value="RESPONSE_REGULATORY"/>
    <property type="match status" value="1"/>
</dbReference>
<organism evidence="6 7">
    <name type="scientific">Enterocloster bolteae (strain ATCC BAA-613 / DSM 15670 / CCUG 46953 / JCM 12243 / WAL 16351)</name>
    <name type="common">Clostridium bolteae</name>
    <dbReference type="NCBI Taxonomy" id="411902"/>
    <lineage>
        <taxon>Bacteria</taxon>
        <taxon>Bacillati</taxon>
        <taxon>Bacillota</taxon>
        <taxon>Clostridia</taxon>
        <taxon>Lachnospirales</taxon>
        <taxon>Lachnospiraceae</taxon>
        <taxon>Enterocloster</taxon>
    </lineage>
</organism>
<sequence length="259" mass="29650">MCRFQGKQTAVFNTKEEEKPMIIAVVDDTMQDRELLKGMLDQYFSGHQTVPEIQEFESGEAFLEAYEPGHYDIIFFDIYMGGITGMETASLVYERDKDCRLVFFSSSADYAVDSYRVRAAYYLMKPLSYEDLALALDCFTRELLEAGRGLTVMVKGGVEAVVPFSKLLYVDSLKRMVRIHTSDTVLEAAESFMAVSGRLMPDSRFLCCNRGIYVNMDWIQEVGDSVIRLKNGETLPVRVRGRAQVKKEYMEYALKDLRR</sequence>
<comment type="caution">
    <text evidence="6">The sequence shown here is derived from an EMBL/GenBank/DDBJ whole genome shotgun (WGS) entry which is preliminary data.</text>
</comment>
<comment type="function">
    <text evidence="2">May play the central regulatory role in sporulation. It may be an element of the effector pathway responsible for the activation of sporulation genes in response to nutritional stress. Spo0A may act in concert with spo0H (a sigma factor) to control the expression of some genes that are critical to the sporulation process.</text>
</comment>
<evidence type="ECO:0000313" key="7">
    <source>
        <dbReference type="Proteomes" id="UP000005396"/>
    </source>
</evidence>
<evidence type="ECO:0000259" key="4">
    <source>
        <dbReference type="PROSITE" id="PS50110"/>
    </source>
</evidence>
<evidence type="ECO:0000256" key="2">
    <source>
        <dbReference type="ARBA" id="ARBA00024867"/>
    </source>
</evidence>
<dbReference type="AlphaFoldDB" id="A8S5X2"/>
<dbReference type="Gene3D" id="3.40.50.2300">
    <property type="match status" value="1"/>
</dbReference>
<reference evidence="6 7" key="2">
    <citation type="submission" date="2007-09" db="EMBL/GenBank/DDBJ databases">
        <title>Draft genome sequence of Clostridium bolteae (ATCC BAA-613).</title>
        <authorList>
            <person name="Sudarsanam P."/>
            <person name="Ley R."/>
            <person name="Guruge J."/>
            <person name="Turnbaugh P.J."/>
            <person name="Mahowald M."/>
            <person name="Liep D."/>
            <person name="Gordon J."/>
        </authorList>
    </citation>
    <scope>NUCLEOTIDE SEQUENCE [LARGE SCALE GENOMIC DNA]</scope>
    <source>
        <strain evidence="7">ATCC BAA-613 / DSM 15670 / CCUG 46953 / JCM 12243 / WAL 16351</strain>
    </source>
</reference>
<keyword evidence="3" id="KW-0597">Phosphoprotein</keyword>
<feature type="domain" description="Response regulatory" evidence="4">
    <location>
        <begin position="22"/>
        <end position="140"/>
    </location>
</feature>
<dbReference type="SUPFAM" id="SSF52172">
    <property type="entry name" value="CheY-like"/>
    <property type="match status" value="1"/>
</dbReference>
<dbReference type="PANTHER" id="PTHR37299:SF1">
    <property type="entry name" value="STAGE 0 SPORULATION PROTEIN A HOMOLOG"/>
    <property type="match status" value="1"/>
</dbReference>
<accession>A8S5X2</accession>
<evidence type="ECO:0000256" key="3">
    <source>
        <dbReference type="PROSITE-ProRule" id="PRU00169"/>
    </source>
</evidence>
<dbReference type="HOGENOM" id="CLU_000445_14_2_9"/>
<dbReference type="Gene3D" id="2.40.50.1020">
    <property type="entry name" value="LytTr DNA-binding domain"/>
    <property type="match status" value="1"/>
</dbReference>
<dbReference type="PaxDb" id="411902-CLOBOL_07347"/>
<dbReference type="SMART" id="SM00850">
    <property type="entry name" value="LytTR"/>
    <property type="match status" value="1"/>
</dbReference>
<dbReference type="Proteomes" id="UP000005396">
    <property type="component" value="Unassembled WGS sequence"/>
</dbReference>
<dbReference type="Pfam" id="PF04397">
    <property type="entry name" value="LytTR"/>
    <property type="match status" value="1"/>
</dbReference>
<proteinExistence type="predicted"/>
<evidence type="ECO:0000313" key="6">
    <source>
        <dbReference type="EMBL" id="EDP12430.1"/>
    </source>
</evidence>
<name>A8S5X2_ENTBW</name>
<dbReference type="InterPro" id="IPR001789">
    <property type="entry name" value="Sig_transdc_resp-reg_receiver"/>
</dbReference>
<dbReference type="PROSITE" id="PS50930">
    <property type="entry name" value="HTH_LYTTR"/>
    <property type="match status" value="1"/>
</dbReference>
<dbReference type="InterPro" id="IPR007492">
    <property type="entry name" value="LytTR_DNA-bd_dom"/>
</dbReference>
<dbReference type="GO" id="GO:0000156">
    <property type="term" value="F:phosphorelay response regulator activity"/>
    <property type="evidence" value="ECO:0007669"/>
    <property type="project" value="InterPro"/>
</dbReference>
<feature type="modified residue" description="4-aspartylphosphate" evidence="3">
    <location>
        <position position="77"/>
    </location>
</feature>
<dbReference type="eggNOG" id="COG3279">
    <property type="taxonomic scope" value="Bacteria"/>
</dbReference>
<protein>
    <recommendedName>
        <fullName evidence="1">Stage 0 sporulation protein A homolog</fullName>
    </recommendedName>
</protein>
<dbReference type="SMART" id="SM00448">
    <property type="entry name" value="REC"/>
    <property type="match status" value="1"/>
</dbReference>
<feature type="domain" description="HTH LytTR-type" evidence="5">
    <location>
        <begin position="161"/>
        <end position="251"/>
    </location>
</feature>
<dbReference type="Pfam" id="PF00072">
    <property type="entry name" value="Response_reg"/>
    <property type="match status" value="1"/>
</dbReference>
<reference evidence="6 7" key="1">
    <citation type="submission" date="2007-08" db="EMBL/GenBank/DDBJ databases">
        <authorList>
            <person name="Fulton L."/>
            <person name="Clifton S."/>
            <person name="Fulton B."/>
            <person name="Xu J."/>
            <person name="Minx P."/>
            <person name="Pepin K.H."/>
            <person name="Johnson M."/>
            <person name="Thiruvilangam P."/>
            <person name="Bhonagiri V."/>
            <person name="Nash W.E."/>
            <person name="Mardis E.R."/>
            <person name="Wilson R.K."/>
        </authorList>
    </citation>
    <scope>NUCLEOTIDE SEQUENCE [LARGE SCALE GENOMIC DNA]</scope>
    <source>
        <strain evidence="7">ATCC BAA-613 / DSM 15670 / CCUG 46953 / JCM 12243 / WAL 16351</strain>
    </source>
</reference>
<dbReference type="InterPro" id="IPR046947">
    <property type="entry name" value="LytR-like"/>
</dbReference>
<gene>
    <name evidence="6" type="ORF">CLOBOL_07347</name>
</gene>
<dbReference type="EMBL" id="ABCC02000078">
    <property type="protein sequence ID" value="EDP12430.1"/>
    <property type="molecule type" value="Genomic_DNA"/>
</dbReference>